<dbReference type="Gene3D" id="1.25.40.10">
    <property type="entry name" value="Tetratricopeptide repeat domain"/>
    <property type="match status" value="1"/>
</dbReference>
<dbReference type="InterPro" id="IPR019734">
    <property type="entry name" value="TPR_rpt"/>
</dbReference>
<keyword evidence="1" id="KW-0802">TPR repeat</keyword>
<organism evidence="4 5">
    <name type="scientific">Calicophoron daubneyi</name>
    <name type="common">Rumen fluke</name>
    <name type="synonym">Paramphistomum daubneyi</name>
    <dbReference type="NCBI Taxonomy" id="300641"/>
    <lineage>
        <taxon>Eukaryota</taxon>
        <taxon>Metazoa</taxon>
        <taxon>Spiralia</taxon>
        <taxon>Lophotrochozoa</taxon>
        <taxon>Platyhelminthes</taxon>
        <taxon>Trematoda</taxon>
        <taxon>Digenea</taxon>
        <taxon>Plagiorchiida</taxon>
        <taxon>Pronocephalata</taxon>
        <taxon>Paramphistomoidea</taxon>
        <taxon>Paramphistomidae</taxon>
        <taxon>Calicophoron</taxon>
    </lineage>
</organism>
<name>A0AAV2SZN0_CALDB</name>
<evidence type="ECO:0000313" key="5">
    <source>
        <dbReference type="Proteomes" id="UP001497525"/>
    </source>
</evidence>
<sequence length="266" mass="30381">MTSRGEDSDSDEFVDAREDISEPFKEKVNIGRTHDDDDLERVDAEEEFSCPSGSGDGFQEKEGSSHTVPTVNEEEERKKKEAELSTEELEDRKTRATEMKDQGNKLFREEKFAEAIQVYTEALELSPLCFEKERSVLFSNRAACHAKLGAPESALSDCDVALQLQPTYLKCLQRRAALREENDRLTDALEDYQNLLKLDPGNEKARWAVMTLPDRIKKQQEEMKEKMLGQLKELGNMVLKPFGLSTENFKVQKNPDSEGYSINFVR</sequence>
<reference evidence="4" key="1">
    <citation type="submission" date="2024-06" db="EMBL/GenBank/DDBJ databases">
        <authorList>
            <person name="Liu X."/>
            <person name="Lenzi L."/>
            <person name="Haldenby T S."/>
            <person name="Uol C."/>
        </authorList>
    </citation>
    <scope>NUCLEOTIDE SEQUENCE</scope>
</reference>
<evidence type="ECO:0000313" key="4">
    <source>
        <dbReference type="EMBL" id="CAL5130658.1"/>
    </source>
</evidence>
<dbReference type="SMART" id="SM00028">
    <property type="entry name" value="TPR"/>
    <property type="match status" value="3"/>
</dbReference>
<feature type="compositionally biased region" description="Acidic residues" evidence="3">
    <location>
        <begin position="36"/>
        <end position="48"/>
    </location>
</feature>
<feature type="compositionally biased region" description="Basic and acidic residues" evidence="3">
    <location>
        <begin position="14"/>
        <end position="35"/>
    </location>
</feature>
<dbReference type="PROSITE" id="PS50005">
    <property type="entry name" value="TPR"/>
    <property type="match status" value="1"/>
</dbReference>
<accession>A0AAV2SZN0</accession>
<keyword evidence="2" id="KW-0175">Coiled coil</keyword>
<feature type="region of interest" description="Disordered" evidence="3">
    <location>
        <begin position="1"/>
        <end position="97"/>
    </location>
</feature>
<dbReference type="SUPFAM" id="SSF48452">
    <property type="entry name" value="TPR-like"/>
    <property type="match status" value="1"/>
</dbReference>
<evidence type="ECO:0000256" key="3">
    <source>
        <dbReference type="SAM" id="MobiDB-lite"/>
    </source>
</evidence>
<dbReference type="Proteomes" id="UP001497525">
    <property type="component" value="Unassembled WGS sequence"/>
</dbReference>
<feature type="coiled-coil region" evidence="2">
    <location>
        <begin position="175"/>
        <end position="237"/>
    </location>
</feature>
<evidence type="ECO:0008006" key="6">
    <source>
        <dbReference type="Google" id="ProtNLM"/>
    </source>
</evidence>
<dbReference type="AlphaFoldDB" id="A0AAV2SZN0"/>
<gene>
    <name evidence="4" type="ORF">CDAUBV1_LOCUS2831</name>
</gene>
<comment type="caution">
    <text evidence="4">The sequence shown here is derived from an EMBL/GenBank/DDBJ whole genome shotgun (WGS) entry which is preliminary data.</text>
</comment>
<evidence type="ECO:0000256" key="1">
    <source>
        <dbReference type="PROSITE-ProRule" id="PRU00339"/>
    </source>
</evidence>
<feature type="repeat" description="TPR" evidence="1">
    <location>
        <begin position="96"/>
        <end position="129"/>
    </location>
</feature>
<dbReference type="PANTHER" id="PTHR46014:SF1">
    <property type="entry name" value="TETRATRICOPEPTIDE REPEAT PROTEIN 1"/>
    <property type="match status" value="1"/>
</dbReference>
<protein>
    <recommendedName>
        <fullName evidence="6">Tetratricopeptide repeat protein 1</fullName>
    </recommendedName>
</protein>
<dbReference type="EMBL" id="CAXLJL010000069">
    <property type="protein sequence ID" value="CAL5130658.1"/>
    <property type="molecule type" value="Genomic_DNA"/>
</dbReference>
<evidence type="ECO:0000256" key="2">
    <source>
        <dbReference type="SAM" id="Coils"/>
    </source>
</evidence>
<dbReference type="InterPro" id="IPR052769">
    <property type="entry name" value="TPR_domain_protein"/>
</dbReference>
<proteinExistence type="predicted"/>
<dbReference type="InterPro" id="IPR011990">
    <property type="entry name" value="TPR-like_helical_dom_sf"/>
</dbReference>
<dbReference type="PANTHER" id="PTHR46014">
    <property type="entry name" value="TETRATRICOPEPTIDE REPEAT PROTEIN 1"/>
    <property type="match status" value="1"/>
</dbReference>